<gene>
    <name evidence="1" type="ORF">RhiirA4_515033</name>
</gene>
<accession>A0A2I1HKJ7</accession>
<proteinExistence type="predicted"/>
<dbReference type="EMBL" id="LLXI01003508">
    <property type="protein sequence ID" value="PKY59360.1"/>
    <property type="molecule type" value="Genomic_DNA"/>
</dbReference>
<dbReference type="VEuPathDB" id="FungiDB:RhiirA1_532381"/>
<name>A0A2I1HKJ7_9GLOM</name>
<dbReference type="Proteomes" id="UP000234323">
    <property type="component" value="Unassembled WGS sequence"/>
</dbReference>
<keyword evidence="2" id="KW-1185">Reference proteome</keyword>
<protein>
    <submittedName>
        <fullName evidence="1">Uncharacterized protein</fullName>
    </submittedName>
</protein>
<reference evidence="1 2" key="1">
    <citation type="submission" date="2015-10" db="EMBL/GenBank/DDBJ databases">
        <title>Genome analyses suggest a sexual origin of heterokaryosis in a supposedly ancient asexual fungus.</title>
        <authorList>
            <person name="Ropars J."/>
            <person name="Sedzielewska K."/>
            <person name="Noel J."/>
            <person name="Charron P."/>
            <person name="Farinelli L."/>
            <person name="Marton T."/>
            <person name="Kruger M."/>
            <person name="Pelin A."/>
            <person name="Brachmann A."/>
            <person name="Corradi N."/>
        </authorList>
    </citation>
    <scope>NUCLEOTIDE SEQUENCE [LARGE SCALE GENOMIC DNA]</scope>
    <source>
        <strain evidence="1 2">A4</strain>
    </source>
</reference>
<evidence type="ECO:0000313" key="2">
    <source>
        <dbReference type="Proteomes" id="UP000234323"/>
    </source>
</evidence>
<comment type="caution">
    <text evidence="1">The sequence shown here is derived from an EMBL/GenBank/DDBJ whole genome shotgun (WGS) entry which is preliminary data.</text>
</comment>
<organism evidence="1 2">
    <name type="scientific">Rhizophagus irregularis</name>
    <dbReference type="NCBI Taxonomy" id="588596"/>
    <lineage>
        <taxon>Eukaryota</taxon>
        <taxon>Fungi</taxon>
        <taxon>Fungi incertae sedis</taxon>
        <taxon>Mucoromycota</taxon>
        <taxon>Glomeromycotina</taxon>
        <taxon>Glomeromycetes</taxon>
        <taxon>Glomerales</taxon>
        <taxon>Glomeraceae</taxon>
        <taxon>Rhizophagus</taxon>
    </lineage>
</organism>
<sequence>MIENDVIRSTIPDPLHEPELYAAVLANQIHTCNSKCQGPAPPGQLCKKGFPRPYSQTTHYVENECRYVYRCLTEADSWVVPYHPAILLLWDAHINVQYITDKGFARYMTKYITKREPSHVFNIYENDSLEGTCYCATT</sequence>
<evidence type="ECO:0000313" key="1">
    <source>
        <dbReference type="EMBL" id="PKY59360.1"/>
    </source>
</evidence>
<dbReference type="VEuPathDB" id="FungiDB:RhiirFUN_016747"/>
<dbReference type="AlphaFoldDB" id="A0A2I1HKJ7"/>